<dbReference type="EMBL" id="JAGTPW010000035">
    <property type="protein sequence ID" value="MBR8645435.1"/>
    <property type="molecule type" value="Genomic_DNA"/>
</dbReference>
<dbReference type="AlphaFoldDB" id="A0A941J7A1"/>
<protein>
    <submittedName>
        <fullName evidence="1">Uncharacterized protein</fullName>
    </submittedName>
</protein>
<evidence type="ECO:0000313" key="2">
    <source>
        <dbReference type="Proteomes" id="UP000680045"/>
    </source>
</evidence>
<organism evidence="1 2">
    <name type="scientific">Peribacillus frigoritolerans</name>
    <dbReference type="NCBI Taxonomy" id="450367"/>
    <lineage>
        <taxon>Bacteria</taxon>
        <taxon>Bacillati</taxon>
        <taxon>Bacillota</taxon>
        <taxon>Bacilli</taxon>
        <taxon>Bacillales</taxon>
        <taxon>Bacillaceae</taxon>
        <taxon>Peribacillus</taxon>
    </lineage>
</organism>
<comment type="caution">
    <text evidence="1">The sequence shown here is derived from an EMBL/GenBank/DDBJ whole genome shotgun (WGS) entry which is preliminary data.</text>
</comment>
<dbReference type="Proteomes" id="UP000680045">
    <property type="component" value="Unassembled WGS sequence"/>
</dbReference>
<accession>A0A941J7A1</accession>
<name>A0A941J7A1_9BACI</name>
<proteinExistence type="predicted"/>
<evidence type="ECO:0000313" key="1">
    <source>
        <dbReference type="EMBL" id="MBR8645435.1"/>
    </source>
</evidence>
<reference evidence="1" key="1">
    <citation type="submission" date="2021-04" db="EMBL/GenBank/DDBJ databases">
        <title>Whole genome sequencing of Enterococci isolates from hospitalized patients.</title>
        <authorList>
            <person name="Ogoti B.M."/>
            <person name="Onyambu F.G."/>
        </authorList>
    </citation>
    <scope>NUCLEOTIDE SEQUENCE</scope>
    <source>
        <strain evidence="1">242</strain>
    </source>
</reference>
<gene>
    <name evidence="1" type="ORF">KEH51_18585</name>
</gene>
<sequence length="59" mass="6576">MHHIIWWSVGAGTKMEKMISEEFPHVLIHVSPLGSAIGCIPVNRRLGSVGSMKIKAHHY</sequence>